<evidence type="ECO:0000313" key="2">
    <source>
        <dbReference type="Proteomes" id="UP000237105"/>
    </source>
</evidence>
<organism evidence="1 2">
    <name type="scientific">Parasponia andersonii</name>
    <name type="common">Sponia andersonii</name>
    <dbReference type="NCBI Taxonomy" id="3476"/>
    <lineage>
        <taxon>Eukaryota</taxon>
        <taxon>Viridiplantae</taxon>
        <taxon>Streptophyta</taxon>
        <taxon>Embryophyta</taxon>
        <taxon>Tracheophyta</taxon>
        <taxon>Spermatophyta</taxon>
        <taxon>Magnoliopsida</taxon>
        <taxon>eudicotyledons</taxon>
        <taxon>Gunneridae</taxon>
        <taxon>Pentapetalae</taxon>
        <taxon>rosids</taxon>
        <taxon>fabids</taxon>
        <taxon>Rosales</taxon>
        <taxon>Cannabaceae</taxon>
        <taxon>Parasponia</taxon>
    </lineage>
</organism>
<comment type="caution">
    <text evidence="1">The sequence shown here is derived from an EMBL/GenBank/DDBJ whole genome shotgun (WGS) entry which is preliminary data.</text>
</comment>
<keyword evidence="2" id="KW-1185">Reference proteome</keyword>
<dbReference type="Proteomes" id="UP000237105">
    <property type="component" value="Unassembled WGS sequence"/>
</dbReference>
<evidence type="ECO:0000313" key="1">
    <source>
        <dbReference type="EMBL" id="PON80337.1"/>
    </source>
</evidence>
<name>A0A2P5E468_PARAD</name>
<dbReference type="EMBL" id="JXTB01000002">
    <property type="protein sequence ID" value="PON80337.1"/>
    <property type="molecule type" value="Genomic_DNA"/>
</dbReference>
<accession>A0A2P5E468</accession>
<gene>
    <name evidence="1" type="ORF">PanWU01x14_007870</name>
</gene>
<protein>
    <submittedName>
        <fullName evidence="1">Uncharacterized protein</fullName>
    </submittedName>
</protein>
<reference evidence="2" key="1">
    <citation type="submission" date="2016-06" db="EMBL/GenBank/DDBJ databases">
        <title>Parallel loss of symbiosis genes in relatives of nitrogen-fixing non-legume Parasponia.</title>
        <authorList>
            <person name="Van Velzen R."/>
            <person name="Holmer R."/>
            <person name="Bu F."/>
            <person name="Rutten L."/>
            <person name="Van Zeijl A."/>
            <person name="Liu W."/>
            <person name="Santuari L."/>
            <person name="Cao Q."/>
            <person name="Sharma T."/>
            <person name="Shen D."/>
            <person name="Roswanjaya Y."/>
            <person name="Wardhani T."/>
            <person name="Kalhor M.S."/>
            <person name="Jansen J."/>
            <person name="Van den Hoogen J."/>
            <person name="Gungor B."/>
            <person name="Hartog M."/>
            <person name="Hontelez J."/>
            <person name="Verver J."/>
            <person name="Yang W.-C."/>
            <person name="Schijlen E."/>
            <person name="Repin R."/>
            <person name="Schilthuizen M."/>
            <person name="Schranz E."/>
            <person name="Heidstra R."/>
            <person name="Miyata K."/>
            <person name="Fedorova E."/>
            <person name="Kohlen W."/>
            <person name="Bisseling T."/>
            <person name="Smit S."/>
            <person name="Geurts R."/>
        </authorList>
    </citation>
    <scope>NUCLEOTIDE SEQUENCE [LARGE SCALE GENOMIC DNA]</scope>
    <source>
        <strain evidence="2">cv. WU1-14</strain>
    </source>
</reference>
<dbReference type="AlphaFoldDB" id="A0A2P5E468"/>
<dbReference type="OrthoDB" id="249703at2759"/>
<sequence length="60" mass="6610">MQIHNNRDICEGMAIIKVHGIPFSTCTARVLLCLHEKGPNMSLTRSMCPPVLTNDSLTSL</sequence>
<proteinExistence type="predicted"/>